<evidence type="ECO:0000256" key="1">
    <source>
        <dbReference type="ARBA" id="ARBA00001478"/>
    </source>
</evidence>
<dbReference type="EC" id="2.4.1.21" evidence="8"/>
<reference evidence="11 12" key="1">
    <citation type="submission" date="2019-02" db="EMBL/GenBank/DDBJ databases">
        <title>Deep-cultivation of Planctomycetes and their phenomic and genomic characterization uncovers novel biology.</title>
        <authorList>
            <person name="Wiegand S."/>
            <person name="Jogler M."/>
            <person name="Boedeker C."/>
            <person name="Pinto D."/>
            <person name="Vollmers J."/>
            <person name="Rivas-Marin E."/>
            <person name="Kohn T."/>
            <person name="Peeters S.H."/>
            <person name="Heuer A."/>
            <person name="Rast P."/>
            <person name="Oberbeckmann S."/>
            <person name="Bunk B."/>
            <person name="Jeske O."/>
            <person name="Meyerdierks A."/>
            <person name="Storesund J.E."/>
            <person name="Kallscheuer N."/>
            <person name="Luecker S."/>
            <person name="Lage O.M."/>
            <person name="Pohl T."/>
            <person name="Merkel B.J."/>
            <person name="Hornburger P."/>
            <person name="Mueller R.-W."/>
            <person name="Bruemmer F."/>
            <person name="Labrenz M."/>
            <person name="Spormann A.M."/>
            <person name="Op den Camp H."/>
            <person name="Overmann J."/>
            <person name="Amann R."/>
            <person name="Jetten M.S.M."/>
            <person name="Mascher T."/>
            <person name="Medema M.H."/>
            <person name="Devos D.P."/>
            <person name="Kaster A.-K."/>
            <person name="Ovreas L."/>
            <person name="Rohde M."/>
            <person name="Galperin M.Y."/>
            <person name="Jogler C."/>
        </authorList>
    </citation>
    <scope>NUCLEOTIDE SEQUENCE [LARGE SCALE GENOMIC DNA]</scope>
    <source>
        <strain evidence="11 12">Pan44</strain>
    </source>
</reference>
<dbReference type="NCBIfam" id="TIGR02095">
    <property type="entry name" value="glgA"/>
    <property type="match status" value="1"/>
</dbReference>
<evidence type="ECO:0000313" key="12">
    <source>
        <dbReference type="Proteomes" id="UP000315700"/>
    </source>
</evidence>
<dbReference type="GO" id="GO:0005978">
    <property type="term" value="P:glycogen biosynthetic process"/>
    <property type="evidence" value="ECO:0007669"/>
    <property type="project" value="UniProtKB-UniRule"/>
</dbReference>
<feature type="binding site" evidence="8">
    <location>
        <position position="15"/>
    </location>
    <ligand>
        <name>ADP-alpha-D-glucose</name>
        <dbReference type="ChEBI" id="CHEBI:57498"/>
    </ligand>
</feature>
<keyword evidence="6 8" id="KW-0808">Transferase</keyword>
<dbReference type="Gene3D" id="3.40.50.2000">
    <property type="entry name" value="Glycogen Phosphorylase B"/>
    <property type="match status" value="2"/>
</dbReference>
<dbReference type="PANTHER" id="PTHR45825:SF11">
    <property type="entry name" value="ALPHA AMYLASE DOMAIN-CONTAINING PROTEIN"/>
    <property type="match status" value="1"/>
</dbReference>
<evidence type="ECO:0000256" key="2">
    <source>
        <dbReference type="ARBA" id="ARBA00002764"/>
    </source>
</evidence>
<dbReference type="PANTHER" id="PTHR45825">
    <property type="entry name" value="GRANULE-BOUND STARCH SYNTHASE 1, CHLOROPLASTIC/AMYLOPLASTIC"/>
    <property type="match status" value="1"/>
</dbReference>
<evidence type="ECO:0000313" key="11">
    <source>
        <dbReference type="EMBL" id="QDT52337.1"/>
    </source>
</evidence>
<comment type="pathway">
    <text evidence="3 8">Glycan biosynthesis; glycogen biosynthesis.</text>
</comment>
<dbReference type="Pfam" id="PF08323">
    <property type="entry name" value="Glyco_transf_5"/>
    <property type="match status" value="1"/>
</dbReference>
<dbReference type="CDD" id="cd03791">
    <property type="entry name" value="GT5_Glycogen_synthase_DULL1-like"/>
    <property type="match status" value="1"/>
</dbReference>
<accession>A0A517S884</accession>
<evidence type="ECO:0000259" key="10">
    <source>
        <dbReference type="Pfam" id="PF08323"/>
    </source>
</evidence>
<name>A0A517S884_9PLAN</name>
<proteinExistence type="inferred from homology"/>
<dbReference type="InParanoid" id="A0A517S884"/>
<keyword evidence="12" id="KW-1185">Reference proteome</keyword>
<evidence type="ECO:0000256" key="7">
    <source>
        <dbReference type="ARBA" id="ARBA00023056"/>
    </source>
</evidence>
<evidence type="ECO:0000256" key="6">
    <source>
        <dbReference type="ARBA" id="ARBA00022679"/>
    </source>
</evidence>
<keyword evidence="7 8" id="KW-0320">Glycogen biosynthesis</keyword>
<dbReference type="OrthoDB" id="9808590at2"/>
<dbReference type="UniPathway" id="UPA00164"/>
<dbReference type="EMBL" id="CP036271">
    <property type="protein sequence ID" value="QDT52337.1"/>
    <property type="molecule type" value="Genomic_DNA"/>
</dbReference>
<feature type="domain" description="Starch synthase catalytic" evidence="10">
    <location>
        <begin position="2"/>
        <end position="241"/>
    </location>
</feature>
<dbReference type="KEGG" id="ccos:Pan44_03460"/>
<dbReference type="Proteomes" id="UP000315700">
    <property type="component" value="Chromosome"/>
</dbReference>
<evidence type="ECO:0000256" key="4">
    <source>
        <dbReference type="ARBA" id="ARBA00010281"/>
    </source>
</evidence>
<dbReference type="Pfam" id="PF00534">
    <property type="entry name" value="Glycos_transf_1"/>
    <property type="match status" value="1"/>
</dbReference>
<comment type="function">
    <text evidence="2 8">Synthesizes alpha-1,4-glucan chains using ADP-glucose.</text>
</comment>
<dbReference type="InterPro" id="IPR013534">
    <property type="entry name" value="Starch_synth_cat_dom"/>
</dbReference>
<dbReference type="NCBIfam" id="NF001899">
    <property type="entry name" value="PRK00654.1-2"/>
    <property type="match status" value="1"/>
</dbReference>
<evidence type="ECO:0000256" key="8">
    <source>
        <dbReference type="HAMAP-Rule" id="MF_00484"/>
    </source>
</evidence>
<dbReference type="GO" id="GO:0009011">
    <property type="term" value="F:alpha-1,4-glucan glucosyltransferase (ADP-glucose donor) activity"/>
    <property type="evidence" value="ECO:0007669"/>
    <property type="project" value="UniProtKB-UniRule"/>
</dbReference>
<dbReference type="InterPro" id="IPR011835">
    <property type="entry name" value="GS/SS"/>
</dbReference>
<protein>
    <recommendedName>
        <fullName evidence="8">Glycogen synthase</fullName>
        <ecNumber evidence="8">2.4.1.21</ecNumber>
    </recommendedName>
    <alternativeName>
        <fullName evidence="8">Starch [bacterial glycogen] synthase</fullName>
    </alternativeName>
</protein>
<keyword evidence="5 8" id="KW-0328">Glycosyltransferase</keyword>
<dbReference type="SUPFAM" id="SSF53756">
    <property type="entry name" value="UDP-Glycosyltransferase/glycogen phosphorylase"/>
    <property type="match status" value="1"/>
</dbReference>
<dbReference type="FunCoup" id="A0A517S884">
    <property type="interactions" value="269"/>
</dbReference>
<dbReference type="HAMAP" id="MF_00484">
    <property type="entry name" value="Glycogen_synth"/>
    <property type="match status" value="1"/>
</dbReference>
<evidence type="ECO:0000256" key="3">
    <source>
        <dbReference type="ARBA" id="ARBA00004964"/>
    </source>
</evidence>
<evidence type="ECO:0000259" key="9">
    <source>
        <dbReference type="Pfam" id="PF00534"/>
    </source>
</evidence>
<feature type="domain" description="Glycosyl transferase family 1" evidence="9">
    <location>
        <begin position="296"/>
        <end position="439"/>
    </location>
</feature>
<sequence length="490" mass="54365">MRIVFASSEAVPFSKTGGLADVAAGLTKALAAAGHHVTLITPHYPRLFPPELPRLPTKATVQVPLGANRVTGHLLRSEFPDSNVDVVLIDQQEFFNRGSLYVEGGRDYPDNAERFLFFSRAVMEAIHRLNLAPDVIHANDWQTGLVTALVAQEYRRLPGCEQTANIFTIHNMAFQGRFHRDLMALTGIDWRHFNYHEMESYGDLNLLKTGIVFSDVVTTVSPTYANEITRAEFGYGLENTLGVKFDRLVGVLNGVDTTEWNPKIDPFLDTCYTASTVEAGKAACKAALQKELGLNADPDALLFGMVSRMADQKGFDLIAARIEDILKANVQFAFLGTGERRYEDLVTRLAQENPGRISASLVFSEGLAHRIEAGADAYLMPSRFEPCGLNQQYSLLYGTVPIVHRTGGLADTVVDARPETVANGTANGFVFDSYDPNSFLTSVWQCVGCFQHDKAQWRQLIQNGMREDRSWKRSAAEYAAIYERAIGWLK</sequence>
<comment type="similarity">
    <text evidence="4 8">Belongs to the glycosyltransferase 1 family. Bacterial/plant glycogen synthase subfamily.</text>
</comment>
<dbReference type="AlphaFoldDB" id="A0A517S884"/>
<dbReference type="GO" id="GO:0004373">
    <property type="term" value="F:alpha-1,4-glucan glucosyltransferase (UDP-glucose donor) activity"/>
    <property type="evidence" value="ECO:0007669"/>
    <property type="project" value="InterPro"/>
</dbReference>
<dbReference type="InterPro" id="IPR001296">
    <property type="entry name" value="Glyco_trans_1"/>
</dbReference>
<dbReference type="RefSeq" id="WP_145026623.1">
    <property type="nucleotide sequence ID" value="NZ_CP036271.1"/>
</dbReference>
<organism evidence="11 12">
    <name type="scientific">Caulifigura coniformis</name>
    <dbReference type="NCBI Taxonomy" id="2527983"/>
    <lineage>
        <taxon>Bacteria</taxon>
        <taxon>Pseudomonadati</taxon>
        <taxon>Planctomycetota</taxon>
        <taxon>Planctomycetia</taxon>
        <taxon>Planctomycetales</taxon>
        <taxon>Planctomycetaceae</taxon>
        <taxon>Caulifigura</taxon>
    </lineage>
</organism>
<comment type="catalytic activity">
    <reaction evidence="1 8">
        <text>[(1-&gt;4)-alpha-D-glucosyl](n) + ADP-alpha-D-glucose = [(1-&gt;4)-alpha-D-glucosyl](n+1) + ADP + H(+)</text>
        <dbReference type="Rhea" id="RHEA:18189"/>
        <dbReference type="Rhea" id="RHEA-COMP:9584"/>
        <dbReference type="Rhea" id="RHEA-COMP:9587"/>
        <dbReference type="ChEBI" id="CHEBI:15378"/>
        <dbReference type="ChEBI" id="CHEBI:15444"/>
        <dbReference type="ChEBI" id="CHEBI:57498"/>
        <dbReference type="ChEBI" id="CHEBI:456216"/>
        <dbReference type="EC" id="2.4.1.21"/>
    </reaction>
</comment>
<evidence type="ECO:0000256" key="5">
    <source>
        <dbReference type="ARBA" id="ARBA00022676"/>
    </source>
</evidence>
<gene>
    <name evidence="8 11" type="primary">glgA</name>
    <name evidence="11" type="ORF">Pan44_03460</name>
</gene>